<evidence type="ECO:0000259" key="6">
    <source>
        <dbReference type="PROSITE" id="PS51471"/>
    </source>
</evidence>
<keyword evidence="2 5" id="KW-0812">Transmembrane</keyword>
<dbReference type="Pfam" id="PF14226">
    <property type="entry name" value="DIOX_N"/>
    <property type="match status" value="1"/>
</dbReference>
<comment type="caution">
    <text evidence="7">The sequence shown here is derived from an EMBL/GenBank/DDBJ whole genome shotgun (WGS) entry which is preliminary data.</text>
</comment>
<feature type="non-terminal residue" evidence="7">
    <location>
        <position position="1"/>
    </location>
</feature>
<evidence type="ECO:0000313" key="8">
    <source>
        <dbReference type="Proteomes" id="UP000663836"/>
    </source>
</evidence>
<reference evidence="7" key="1">
    <citation type="submission" date="2021-02" db="EMBL/GenBank/DDBJ databases">
        <authorList>
            <person name="Nowell W R."/>
        </authorList>
    </citation>
    <scope>NUCLEOTIDE SEQUENCE</scope>
</reference>
<dbReference type="InterPro" id="IPR026992">
    <property type="entry name" value="DIOX_N"/>
</dbReference>
<dbReference type="GO" id="GO:0016020">
    <property type="term" value="C:membrane"/>
    <property type="evidence" value="ECO:0007669"/>
    <property type="project" value="UniProtKB-SubCell"/>
</dbReference>
<dbReference type="InterPro" id="IPR027443">
    <property type="entry name" value="IPNS-like_sf"/>
</dbReference>
<dbReference type="AlphaFoldDB" id="A0A819R7M7"/>
<feature type="non-terminal residue" evidence="7">
    <location>
        <position position="556"/>
    </location>
</feature>
<dbReference type="InterPro" id="IPR018499">
    <property type="entry name" value="Tetraspanin/Peripherin"/>
</dbReference>
<evidence type="ECO:0000313" key="7">
    <source>
        <dbReference type="EMBL" id="CAF4040077.1"/>
    </source>
</evidence>
<dbReference type="Proteomes" id="UP000663836">
    <property type="component" value="Unassembled WGS sequence"/>
</dbReference>
<evidence type="ECO:0000256" key="4">
    <source>
        <dbReference type="ARBA" id="ARBA00023136"/>
    </source>
</evidence>
<keyword evidence="3 5" id="KW-1133">Transmembrane helix</keyword>
<comment type="subcellular location">
    <subcellularLocation>
        <location evidence="1">Membrane</location>
        <topology evidence="1">Multi-pass membrane protein</topology>
    </subcellularLocation>
</comment>
<dbReference type="Pfam" id="PF03171">
    <property type="entry name" value="2OG-FeII_Oxy"/>
    <property type="match status" value="1"/>
</dbReference>
<dbReference type="InterPro" id="IPR050231">
    <property type="entry name" value="Iron_ascorbate_oxido_reductase"/>
</dbReference>
<gene>
    <name evidence="7" type="ORF">JBS370_LOCUS28451</name>
</gene>
<evidence type="ECO:0000256" key="3">
    <source>
        <dbReference type="ARBA" id="ARBA00022989"/>
    </source>
</evidence>
<keyword evidence="4 5" id="KW-0472">Membrane</keyword>
<accession>A0A819R7M7</accession>
<name>A0A819R7M7_9BILA</name>
<dbReference type="InterPro" id="IPR005123">
    <property type="entry name" value="Oxoglu/Fe-dep_dioxygenase_dom"/>
</dbReference>
<dbReference type="Pfam" id="PF00335">
    <property type="entry name" value="Tetraspanin"/>
    <property type="match status" value="1"/>
</dbReference>
<dbReference type="InterPro" id="IPR044861">
    <property type="entry name" value="IPNS-like_FE2OG_OXY"/>
</dbReference>
<dbReference type="PANTHER" id="PTHR47990">
    <property type="entry name" value="2-OXOGLUTARATE (2OG) AND FE(II)-DEPENDENT OXYGENASE SUPERFAMILY PROTEIN-RELATED"/>
    <property type="match status" value="1"/>
</dbReference>
<sequence>MGLQFHNYGIIIMILILVFAIIHLGVSIGIIVKNRHYGDIFRPETGLSAFNIVISVLGILVGAFGLICLLAKKQIFGKLMAIVSGVLGIFAFASLITALAINSKSASYVTTHFSGYMFEYRNQTDAKNIVDRTQKQYKCCGRTMWLDWAYDDTSPTTVTITEKPTRSVRAAITSLKEDTTDLLDNYPSELLSRIHYIDRREINHLDLSLRPLMLVSRQKRQTISTNSTEYSVSYNDEFLIPRSCCSNLIHNLDGTVQANCTSYDQFYNQGCLKYLIRRSNQQDMGIERVFKLAKEFFCLPLNIKEGYAITKENYGYVQRGQENLDSTNTKLIDEKEAFNIRQSMQPDELPPLFAELENYQLITTFYRNCYDLCMKLLTYLAQCFNIDSDYFTSKHKWELKSGNTLRLLHYPATENQSDECIRAGAHSDYGSLTLLFQHENKSGLQVLDRSTNTWYPVEPYNDMIVVNFGDAFEYWSKGFIKSTDHRVIMPTIDSTKENERFSITFFCHPNDSTLLTPIPSKLILDQKFEKDEHAKHALNHDNEETLTAGQHLAMRL</sequence>
<dbReference type="SUPFAM" id="SSF48652">
    <property type="entry name" value="Tetraspanin"/>
    <property type="match status" value="1"/>
</dbReference>
<protein>
    <recommendedName>
        <fullName evidence="6">Fe2OG dioxygenase domain-containing protein</fullName>
    </recommendedName>
</protein>
<feature type="domain" description="Fe2OG dioxygenase" evidence="6">
    <location>
        <begin position="401"/>
        <end position="509"/>
    </location>
</feature>
<dbReference type="EMBL" id="CAJOBD010005713">
    <property type="protein sequence ID" value="CAF4040077.1"/>
    <property type="molecule type" value="Genomic_DNA"/>
</dbReference>
<feature type="transmembrane region" description="Helical" evidence="5">
    <location>
        <begin position="7"/>
        <end position="32"/>
    </location>
</feature>
<proteinExistence type="predicted"/>
<dbReference type="Gene3D" id="1.10.1450.10">
    <property type="entry name" value="Tetraspanin"/>
    <property type="match status" value="1"/>
</dbReference>
<dbReference type="SUPFAM" id="SSF51197">
    <property type="entry name" value="Clavaminate synthase-like"/>
    <property type="match status" value="1"/>
</dbReference>
<organism evidence="7 8">
    <name type="scientific">Rotaria sordida</name>
    <dbReference type="NCBI Taxonomy" id="392033"/>
    <lineage>
        <taxon>Eukaryota</taxon>
        <taxon>Metazoa</taxon>
        <taxon>Spiralia</taxon>
        <taxon>Gnathifera</taxon>
        <taxon>Rotifera</taxon>
        <taxon>Eurotatoria</taxon>
        <taxon>Bdelloidea</taxon>
        <taxon>Philodinida</taxon>
        <taxon>Philodinidae</taxon>
        <taxon>Rotaria</taxon>
    </lineage>
</organism>
<dbReference type="Gene3D" id="2.60.120.330">
    <property type="entry name" value="B-lactam Antibiotic, Isopenicillin N Synthase, Chain"/>
    <property type="match status" value="1"/>
</dbReference>
<feature type="transmembrane region" description="Helical" evidence="5">
    <location>
        <begin position="79"/>
        <end position="101"/>
    </location>
</feature>
<evidence type="ECO:0000256" key="5">
    <source>
        <dbReference type="SAM" id="Phobius"/>
    </source>
</evidence>
<evidence type="ECO:0000256" key="1">
    <source>
        <dbReference type="ARBA" id="ARBA00004141"/>
    </source>
</evidence>
<dbReference type="InterPro" id="IPR008952">
    <property type="entry name" value="Tetraspanin_EC2_sf"/>
</dbReference>
<dbReference type="PROSITE" id="PS51471">
    <property type="entry name" value="FE2OG_OXY"/>
    <property type="match status" value="1"/>
</dbReference>
<feature type="transmembrane region" description="Helical" evidence="5">
    <location>
        <begin position="52"/>
        <end position="72"/>
    </location>
</feature>
<evidence type="ECO:0000256" key="2">
    <source>
        <dbReference type="ARBA" id="ARBA00022692"/>
    </source>
</evidence>